<evidence type="ECO:0000313" key="3">
    <source>
        <dbReference type="Proteomes" id="UP000233837"/>
    </source>
</evidence>
<dbReference type="Proteomes" id="UP000233837">
    <property type="component" value="Unassembled WGS sequence"/>
</dbReference>
<feature type="compositionally biased region" description="Basic and acidic residues" evidence="1">
    <location>
        <begin position="186"/>
        <end position="200"/>
    </location>
</feature>
<evidence type="ECO:0000313" key="2">
    <source>
        <dbReference type="EMBL" id="PKU75806.1"/>
    </source>
</evidence>
<proteinExistence type="predicted"/>
<dbReference type="EMBL" id="KZ502568">
    <property type="protein sequence ID" value="PKU75806.1"/>
    <property type="molecule type" value="Genomic_DNA"/>
</dbReference>
<feature type="region of interest" description="Disordered" evidence="1">
    <location>
        <begin position="148"/>
        <end position="200"/>
    </location>
</feature>
<accession>A0A2I0WJH8</accession>
<feature type="compositionally biased region" description="Basic and acidic residues" evidence="1">
    <location>
        <begin position="161"/>
        <end position="170"/>
    </location>
</feature>
<name>A0A2I0WJH8_9ASPA</name>
<dbReference type="AlphaFoldDB" id="A0A2I0WJH8"/>
<keyword evidence="3" id="KW-1185">Reference proteome</keyword>
<evidence type="ECO:0000256" key="1">
    <source>
        <dbReference type="SAM" id="MobiDB-lite"/>
    </source>
</evidence>
<gene>
    <name evidence="2" type="ORF">MA16_Dca018307</name>
</gene>
<protein>
    <submittedName>
        <fullName evidence="2">Uncharacterized protein</fullName>
    </submittedName>
</protein>
<reference evidence="2 3" key="1">
    <citation type="journal article" date="2016" name="Sci. Rep.">
        <title>The Dendrobium catenatum Lindl. genome sequence provides insights into polysaccharide synthase, floral development and adaptive evolution.</title>
        <authorList>
            <person name="Zhang G.Q."/>
            <person name="Xu Q."/>
            <person name="Bian C."/>
            <person name="Tsai W.C."/>
            <person name="Yeh C.M."/>
            <person name="Liu K.W."/>
            <person name="Yoshida K."/>
            <person name="Zhang L.S."/>
            <person name="Chang S.B."/>
            <person name="Chen F."/>
            <person name="Shi Y."/>
            <person name="Su Y.Y."/>
            <person name="Zhang Y.Q."/>
            <person name="Chen L.J."/>
            <person name="Yin Y."/>
            <person name="Lin M."/>
            <person name="Huang H."/>
            <person name="Deng H."/>
            <person name="Wang Z.W."/>
            <person name="Zhu S.L."/>
            <person name="Zhao X."/>
            <person name="Deng C."/>
            <person name="Niu S.C."/>
            <person name="Huang J."/>
            <person name="Wang M."/>
            <person name="Liu G.H."/>
            <person name="Yang H.J."/>
            <person name="Xiao X.J."/>
            <person name="Hsiao Y.Y."/>
            <person name="Wu W.L."/>
            <person name="Chen Y.Y."/>
            <person name="Mitsuda N."/>
            <person name="Ohme-Takagi M."/>
            <person name="Luo Y.B."/>
            <person name="Van de Peer Y."/>
            <person name="Liu Z.J."/>
        </authorList>
    </citation>
    <scope>NUCLEOTIDE SEQUENCE [LARGE SCALE GENOMIC DNA]</scope>
    <source>
        <tissue evidence="2">The whole plant</tissue>
    </source>
</reference>
<reference evidence="2 3" key="2">
    <citation type="journal article" date="2017" name="Nature">
        <title>The Apostasia genome and the evolution of orchids.</title>
        <authorList>
            <person name="Zhang G.Q."/>
            <person name="Liu K.W."/>
            <person name="Li Z."/>
            <person name="Lohaus R."/>
            <person name="Hsiao Y.Y."/>
            <person name="Niu S.C."/>
            <person name="Wang J.Y."/>
            <person name="Lin Y.C."/>
            <person name="Xu Q."/>
            <person name="Chen L.J."/>
            <person name="Yoshida K."/>
            <person name="Fujiwara S."/>
            <person name="Wang Z.W."/>
            <person name="Zhang Y.Q."/>
            <person name="Mitsuda N."/>
            <person name="Wang M."/>
            <person name="Liu G.H."/>
            <person name="Pecoraro L."/>
            <person name="Huang H.X."/>
            <person name="Xiao X.J."/>
            <person name="Lin M."/>
            <person name="Wu X.Y."/>
            <person name="Wu W.L."/>
            <person name="Chen Y.Y."/>
            <person name="Chang S.B."/>
            <person name="Sakamoto S."/>
            <person name="Ohme-Takagi M."/>
            <person name="Yagi M."/>
            <person name="Zeng S.J."/>
            <person name="Shen C.Y."/>
            <person name="Yeh C.M."/>
            <person name="Luo Y.B."/>
            <person name="Tsai W.C."/>
            <person name="Van de Peer Y."/>
            <person name="Liu Z.J."/>
        </authorList>
    </citation>
    <scope>NUCLEOTIDE SEQUENCE [LARGE SCALE GENOMIC DNA]</scope>
    <source>
        <tissue evidence="2">The whole plant</tissue>
    </source>
</reference>
<organism evidence="2 3">
    <name type="scientific">Dendrobium catenatum</name>
    <dbReference type="NCBI Taxonomy" id="906689"/>
    <lineage>
        <taxon>Eukaryota</taxon>
        <taxon>Viridiplantae</taxon>
        <taxon>Streptophyta</taxon>
        <taxon>Embryophyta</taxon>
        <taxon>Tracheophyta</taxon>
        <taxon>Spermatophyta</taxon>
        <taxon>Magnoliopsida</taxon>
        <taxon>Liliopsida</taxon>
        <taxon>Asparagales</taxon>
        <taxon>Orchidaceae</taxon>
        <taxon>Epidendroideae</taxon>
        <taxon>Malaxideae</taxon>
        <taxon>Dendrobiinae</taxon>
        <taxon>Dendrobium</taxon>
    </lineage>
</organism>
<feature type="compositionally biased region" description="Polar residues" evidence="1">
    <location>
        <begin position="148"/>
        <end position="160"/>
    </location>
</feature>
<sequence length="200" mass="22639">MSKNMKDKFESGVMINGGVPENKENYVFKDSFISAWGKTQHIKLDYNMENTQMTEDGMAEANKTRNQYEEIQENQTANGKQGVNRMQGDSKSIMKLKNSIMCDNNKFQVLMEEQEEGEIIEVAEIKELNLVENAIEYVTILVKQSNSEQCLNSGDQTANSEKIKLSKEVRSLGPVDATHRKRKGHSKADKKAGDFSPLDH</sequence>